<keyword evidence="4" id="KW-0808">Transferase</keyword>
<dbReference type="GO" id="GO:0016020">
    <property type="term" value="C:membrane"/>
    <property type="evidence" value="ECO:0007669"/>
    <property type="project" value="TreeGrafter"/>
</dbReference>
<accession>Q11FI3</accession>
<dbReference type="EMBL" id="CP000390">
    <property type="protein sequence ID" value="ABG63842.1"/>
    <property type="molecule type" value="Genomic_DNA"/>
</dbReference>
<dbReference type="KEGG" id="mes:Meso_2458"/>
<feature type="domain" description="Methyltransferase type 11" evidence="3">
    <location>
        <begin position="351"/>
        <end position="445"/>
    </location>
</feature>
<evidence type="ECO:0000259" key="3">
    <source>
        <dbReference type="Pfam" id="PF08241"/>
    </source>
</evidence>
<dbReference type="PANTHER" id="PTHR43798:SF33">
    <property type="entry name" value="HYDROLASE, PUTATIVE (AFU_ORTHOLOGUE AFUA_2G14860)-RELATED"/>
    <property type="match status" value="1"/>
</dbReference>
<proteinExistence type="predicted"/>
<dbReference type="STRING" id="266779.Meso_2458"/>
<dbReference type="ESTHER" id="messb-q11fi3">
    <property type="family name" value="6_AlphaBeta_hydrolase"/>
</dbReference>
<dbReference type="GO" id="GO:0032259">
    <property type="term" value="P:methylation"/>
    <property type="evidence" value="ECO:0007669"/>
    <property type="project" value="UniProtKB-KW"/>
</dbReference>
<sequence length="581" mass="63374">MTITDTAAAKQPPNTHEQKAMAGSARELLLSGLPVTERRLHLAGISTAVLEGGDGPPIILLHGPGEYAAKWLRILPELVKTHRVIAPDLPGHGATEAVGPIDRDRVLAWLDELITRTCKTPPILVGQIIGGAIALRFAAAHGERLRGLILSDTLGLASFQPAPEFAEALAAFVTEPSPENHDRLWQRCAFDLDALRDGMGRSWDYLRTYNLDRAQLADLKPTQQSLFEQFALPATPQEELERVQIPTFLIWGRHDLATPLQIAEAASTRFGWPLHVIDGAADDPPIEQPAAFMKVLRTVLAERTVIESASIAREAWNRIAPGYDRYITPSHFWLAQEGLRRAGLRPGMRFLDVAAGSGGLSIPAARLGADVVATDISPAMIEKLRARAAGEGLAIEARVMDGHALELADESFDMAGSQFGVMLFPDMPRGIREMVRVVRPGGRVLLTAFGDPRRIDFLAFFIEAIKAVRPAFAGLPADPPPLPFQLRDPERLRFELETAGLQDVRVESTTERLEFTAGEQLWQWLTQSNPIPGAVLAGLELSEEERGKIRQALDRLVAARAKADGTAVLTSPINIGIGTKR</sequence>
<dbReference type="SUPFAM" id="SSF53335">
    <property type="entry name" value="S-adenosyl-L-methionine-dependent methyltransferases"/>
    <property type="match status" value="1"/>
</dbReference>
<evidence type="ECO:0000256" key="1">
    <source>
        <dbReference type="SAM" id="MobiDB-lite"/>
    </source>
</evidence>
<dbReference type="PRINTS" id="PR00111">
    <property type="entry name" value="ABHYDROLASE"/>
</dbReference>
<dbReference type="eggNOG" id="COG2267">
    <property type="taxonomic scope" value="Bacteria"/>
</dbReference>
<dbReference type="eggNOG" id="COG2226">
    <property type="taxonomic scope" value="Bacteria"/>
</dbReference>
<name>Q11FI3_CHESB</name>
<dbReference type="GO" id="GO:0008757">
    <property type="term" value="F:S-adenosylmethionine-dependent methyltransferase activity"/>
    <property type="evidence" value="ECO:0007669"/>
    <property type="project" value="InterPro"/>
</dbReference>
<reference evidence="4" key="1">
    <citation type="submission" date="2006-06" db="EMBL/GenBank/DDBJ databases">
        <title>Complete sequence of chromosome of Chelativorans sp. BNC1.</title>
        <authorList>
            <consortium name="US DOE Joint Genome Institute"/>
            <person name="Copeland A."/>
            <person name="Lucas S."/>
            <person name="Lapidus A."/>
            <person name="Barry K."/>
            <person name="Detter J.C."/>
            <person name="Glavina del Rio T."/>
            <person name="Hammon N."/>
            <person name="Israni S."/>
            <person name="Dalin E."/>
            <person name="Tice H."/>
            <person name="Pitluck S."/>
            <person name="Chertkov O."/>
            <person name="Brettin T."/>
            <person name="Bruce D."/>
            <person name="Han C."/>
            <person name="Tapia R."/>
            <person name="Gilna P."/>
            <person name="Schmutz J."/>
            <person name="Larimer F."/>
            <person name="Land M."/>
            <person name="Hauser L."/>
            <person name="Kyrpides N."/>
            <person name="Mikhailova N."/>
            <person name="Richardson P."/>
        </authorList>
    </citation>
    <scope>NUCLEOTIDE SEQUENCE</scope>
    <source>
        <strain evidence="4">BNC1</strain>
    </source>
</reference>
<organism evidence="4">
    <name type="scientific">Chelativorans sp. (strain BNC1)</name>
    <dbReference type="NCBI Taxonomy" id="266779"/>
    <lineage>
        <taxon>Bacteria</taxon>
        <taxon>Pseudomonadati</taxon>
        <taxon>Pseudomonadota</taxon>
        <taxon>Alphaproteobacteria</taxon>
        <taxon>Hyphomicrobiales</taxon>
        <taxon>Phyllobacteriaceae</taxon>
        <taxon>Chelativorans</taxon>
    </lineage>
</organism>
<dbReference type="SUPFAM" id="SSF53474">
    <property type="entry name" value="alpha/beta-Hydrolases"/>
    <property type="match status" value="1"/>
</dbReference>
<dbReference type="PANTHER" id="PTHR43798">
    <property type="entry name" value="MONOACYLGLYCEROL LIPASE"/>
    <property type="match status" value="1"/>
</dbReference>
<dbReference type="AlphaFoldDB" id="Q11FI3"/>
<dbReference type="InterPro" id="IPR000073">
    <property type="entry name" value="AB_hydrolase_1"/>
</dbReference>
<dbReference type="InterPro" id="IPR050266">
    <property type="entry name" value="AB_hydrolase_sf"/>
</dbReference>
<dbReference type="Gene3D" id="3.40.50.150">
    <property type="entry name" value="Vaccinia Virus protein VP39"/>
    <property type="match status" value="1"/>
</dbReference>
<dbReference type="InterPro" id="IPR013216">
    <property type="entry name" value="Methyltransf_11"/>
</dbReference>
<keyword evidence="4" id="KW-0489">Methyltransferase</keyword>
<dbReference type="Gene3D" id="3.40.50.1820">
    <property type="entry name" value="alpha/beta hydrolase"/>
    <property type="match status" value="1"/>
</dbReference>
<dbReference type="CDD" id="cd02440">
    <property type="entry name" value="AdoMet_MTases"/>
    <property type="match status" value="1"/>
</dbReference>
<evidence type="ECO:0000313" key="4">
    <source>
        <dbReference type="EMBL" id="ABG63842.1"/>
    </source>
</evidence>
<feature type="region of interest" description="Disordered" evidence="1">
    <location>
        <begin position="1"/>
        <end position="23"/>
    </location>
</feature>
<gene>
    <name evidence="4" type="ordered locus">Meso_2458</name>
</gene>
<dbReference type="InterPro" id="IPR029058">
    <property type="entry name" value="AB_hydrolase_fold"/>
</dbReference>
<dbReference type="Pfam" id="PF00561">
    <property type="entry name" value="Abhydrolase_1"/>
    <property type="match status" value="1"/>
</dbReference>
<feature type="domain" description="AB hydrolase-1" evidence="2">
    <location>
        <begin position="56"/>
        <end position="265"/>
    </location>
</feature>
<evidence type="ECO:0000259" key="2">
    <source>
        <dbReference type="Pfam" id="PF00561"/>
    </source>
</evidence>
<dbReference type="HOGENOM" id="CLU_469053_0_0_5"/>
<dbReference type="Pfam" id="PF08241">
    <property type="entry name" value="Methyltransf_11"/>
    <property type="match status" value="1"/>
</dbReference>
<protein>
    <submittedName>
        <fullName evidence="4">Methyltransferase type 11</fullName>
    </submittedName>
</protein>
<dbReference type="InterPro" id="IPR029063">
    <property type="entry name" value="SAM-dependent_MTases_sf"/>
</dbReference>